<dbReference type="Pfam" id="PF17874">
    <property type="entry name" value="TPR_MalT"/>
    <property type="match status" value="1"/>
</dbReference>
<protein>
    <submittedName>
        <fullName evidence="5">LuxR family transcriptional regulator</fullName>
    </submittedName>
</protein>
<sequence length="929" mass="102559">MAYVFAPLEPPRTVEPHVDLADREVVMAGPLLETKLHIPRRRRGLVARPRLSERLNRGAESALTLVSAPAGFGKTTLLTEWLAADSADGRSTAWLSLDQRDNDPALFWTYLVAALKTAAPGVGADALSLLESPQSPIDAVLATLLNDLHAISGDVVLVLDDYHVIDAPAVQDGMVFLLEHLPPQIHLVIAGRADPVLPLARLRGRGELVEIRAADLRFTPDEAGAYLNGVMGLVLTARDVAALEGRTEGWIAALQLAALSMQGRDDTAAFIDSFAGDDRYIVDYLAEEVLHRQPEHVRHFLLRTSILDRLSGPLCDAVTGQDGGKAKLAAFDRGNLFLVPLDDRRRWYRYHQLFADVLQAHLLDEQPDEVPDLHRRASVWYEQNGEPSEAIRHALAAKDFGRAADLVELAIPAMRRNRQEAAAYSWLKMLPDELVRVRPVLSAAFAWALLSAGELEGVEGLLRDAERWLDPTPQAPAAKMVVVDDEEFRRLPGTIELYRAAHALARGDRLATVRHARRALDLAPEEDNLWRAAAAGVLGLASWASGDLEPAHRAYAECMAGLRRAGHVSDTLGCAIALADIRLAQGRLGEAMRTYEHALQLAPDQGGSVLRGTADMYVGMSEIHRERDDLHAATQHLLRSQELGERTGLPQNRYRWRVAMARIRQAEGDLGGAFDLLNEAERRYMSDLFPNVRPISAMRARLYVAQGELGEALGWAREQGLSVEDDLSYLREFEHITLARVLLAQYTTERSIHEATQLLERLLQAAEEGERTGSVIEILVLQALAHQTRGGIPAALTSLRRALTLSEPEGYVRVFADEGPPMASLLKAVAKQGIAPNYVRRLLAATSKTDDSTPRNQGLIEPLSERELDVLRLLGTDLDGPDIARELIVSLNTMRTHTRNIYAKLGVNNRRAAVRRAEELDLLSRTRDR</sequence>
<dbReference type="CDD" id="cd06170">
    <property type="entry name" value="LuxR_C_like"/>
    <property type="match status" value="1"/>
</dbReference>
<evidence type="ECO:0000256" key="3">
    <source>
        <dbReference type="ARBA" id="ARBA00023163"/>
    </source>
</evidence>
<dbReference type="InterPro" id="IPR027417">
    <property type="entry name" value="P-loop_NTPase"/>
</dbReference>
<dbReference type="Gene3D" id="1.10.10.10">
    <property type="entry name" value="Winged helix-like DNA-binding domain superfamily/Winged helix DNA-binding domain"/>
    <property type="match status" value="1"/>
</dbReference>
<dbReference type="Gene3D" id="1.25.40.10">
    <property type="entry name" value="Tetratricopeptide repeat domain"/>
    <property type="match status" value="1"/>
</dbReference>
<reference evidence="5 6" key="1">
    <citation type="submission" date="2019-10" db="EMBL/GenBank/DDBJ databases">
        <title>Whole genome shotgun sequence of Acrocarpospora macrocephala NBRC 16266.</title>
        <authorList>
            <person name="Ichikawa N."/>
            <person name="Kimura A."/>
            <person name="Kitahashi Y."/>
            <person name="Komaki H."/>
            <person name="Oguchi A."/>
        </authorList>
    </citation>
    <scope>NUCLEOTIDE SEQUENCE [LARGE SCALE GENOMIC DNA]</scope>
    <source>
        <strain evidence="5 6">NBRC 16266</strain>
    </source>
</reference>
<dbReference type="InterPro" id="IPR059106">
    <property type="entry name" value="WHD_MalT"/>
</dbReference>
<dbReference type="InterPro" id="IPR011990">
    <property type="entry name" value="TPR-like_helical_dom_sf"/>
</dbReference>
<dbReference type="SUPFAM" id="SSF46894">
    <property type="entry name" value="C-terminal effector domain of the bipartite response regulators"/>
    <property type="match status" value="1"/>
</dbReference>
<dbReference type="EMBL" id="BLAE01000013">
    <property type="protein sequence ID" value="GES09136.1"/>
    <property type="molecule type" value="Genomic_DNA"/>
</dbReference>
<evidence type="ECO:0000313" key="5">
    <source>
        <dbReference type="EMBL" id="GES09136.1"/>
    </source>
</evidence>
<keyword evidence="6" id="KW-1185">Reference proteome</keyword>
<dbReference type="GO" id="GO:0006355">
    <property type="term" value="P:regulation of DNA-templated transcription"/>
    <property type="evidence" value="ECO:0007669"/>
    <property type="project" value="InterPro"/>
</dbReference>
<dbReference type="PANTHER" id="PTHR44688">
    <property type="entry name" value="DNA-BINDING TRANSCRIPTIONAL ACTIVATOR DEVR_DOSR"/>
    <property type="match status" value="1"/>
</dbReference>
<dbReference type="Pfam" id="PF00196">
    <property type="entry name" value="GerE"/>
    <property type="match status" value="1"/>
</dbReference>
<dbReference type="PANTHER" id="PTHR44688:SF16">
    <property type="entry name" value="DNA-BINDING TRANSCRIPTIONAL ACTIVATOR DEVR_DOSR"/>
    <property type="match status" value="1"/>
</dbReference>
<dbReference type="GO" id="GO:0003677">
    <property type="term" value="F:DNA binding"/>
    <property type="evidence" value="ECO:0007669"/>
    <property type="project" value="UniProtKB-KW"/>
</dbReference>
<dbReference type="Proteomes" id="UP000331127">
    <property type="component" value="Unassembled WGS sequence"/>
</dbReference>
<keyword evidence="2" id="KW-0238">DNA-binding</keyword>
<dbReference type="InterPro" id="IPR016032">
    <property type="entry name" value="Sig_transdc_resp-reg_C-effctor"/>
</dbReference>
<evidence type="ECO:0000313" key="6">
    <source>
        <dbReference type="Proteomes" id="UP000331127"/>
    </source>
</evidence>
<dbReference type="InterPro" id="IPR036388">
    <property type="entry name" value="WH-like_DNA-bd_sf"/>
</dbReference>
<dbReference type="InterPro" id="IPR041617">
    <property type="entry name" value="TPR_MalT"/>
</dbReference>
<dbReference type="SMART" id="SM00421">
    <property type="entry name" value="HTH_LUXR"/>
    <property type="match status" value="1"/>
</dbReference>
<comment type="caution">
    <text evidence="5">The sequence shown here is derived from an EMBL/GenBank/DDBJ whole genome shotgun (WGS) entry which is preliminary data.</text>
</comment>
<proteinExistence type="predicted"/>
<gene>
    <name evidence="5" type="ORF">Amac_027320</name>
</gene>
<organism evidence="5 6">
    <name type="scientific">Acrocarpospora macrocephala</name>
    <dbReference type="NCBI Taxonomy" id="150177"/>
    <lineage>
        <taxon>Bacteria</taxon>
        <taxon>Bacillati</taxon>
        <taxon>Actinomycetota</taxon>
        <taxon>Actinomycetes</taxon>
        <taxon>Streptosporangiales</taxon>
        <taxon>Streptosporangiaceae</taxon>
        <taxon>Acrocarpospora</taxon>
    </lineage>
</organism>
<dbReference type="Pfam" id="PF25873">
    <property type="entry name" value="WHD_MalT"/>
    <property type="match status" value="1"/>
</dbReference>
<accession>A0A5M3WKK4</accession>
<keyword evidence="1" id="KW-0805">Transcription regulation</keyword>
<name>A0A5M3WKK4_9ACTN</name>
<dbReference type="InterPro" id="IPR000792">
    <property type="entry name" value="Tscrpt_reg_LuxR_C"/>
</dbReference>
<evidence type="ECO:0000256" key="1">
    <source>
        <dbReference type="ARBA" id="ARBA00023015"/>
    </source>
</evidence>
<evidence type="ECO:0000256" key="2">
    <source>
        <dbReference type="ARBA" id="ARBA00023125"/>
    </source>
</evidence>
<feature type="domain" description="HTH luxR-type" evidence="4">
    <location>
        <begin position="856"/>
        <end position="921"/>
    </location>
</feature>
<evidence type="ECO:0000259" key="4">
    <source>
        <dbReference type="PROSITE" id="PS50043"/>
    </source>
</evidence>
<dbReference type="PROSITE" id="PS50043">
    <property type="entry name" value="HTH_LUXR_2"/>
    <property type="match status" value="1"/>
</dbReference>
<dbReference type="SUPFAM" id="SSF52540">
    <property type="entry name" value="P-loop containing nucleoside triphosphate hydrolases"/>
    <property type="match status" value="1"/>
</dbReference>
<dbReference type="AlphaFoldDB" id="A0A5M3WKK4"/>
<dbReference type="Gene3D" id="3.40.50.300">
    <property type="entry name" value="P-loop containing nucleotide triphosphate hydrolases"/>
    <property type="match status" value="1"/>
</dbReference>
<dbReference type="PRINTS" id="PR00038">
    <property type="entry name" value="HTHLUXR"/>
</dbReference>
<keyword evidence="3" id="KW-0804">Transcription</keyword>
<dbReference type="SUPFAM" id="SSF48452">
    <property type="entry name" value="TPR-like"/>
    <property type="match status" value="1"/>
</dbReference>